<keyword evidence="4" id="KW-1185">Reference proteome</keyword>
<gene>
    <name evidence="3" type="ORF">ACG00Y_21770</name>
</gene>
<dbReference type="Proteomes" id="UP001606210">
    <property type="component" value="Unassembled WGS sequence"/>
</dbReference>
<sequence length="346" mass="38467">MLTSTFTEALQRFLGTRQTYAPLTSFVTDLSQRYERVLSPISKLPEDSSKWQSINSEMHQVMAEAGTALRGNPSSAIFKAAEHLEEAVSLVPLPAPVEKVEESLTAFKHSLDTFLEGQNAQAGFNLLLAAHTLGRRYDALVEIAESVSQALEPEPLAEGGRLVIAIDDDLSLEEMAAFLTFFATLYRRLAEIAELQGGDRQLRARRIESGSWWMDLAGNPTVIGLLGTLVTAFFAWSYRRYTNEGRSKTLPEKMESVQKALGLREKLKDAGFKVEHLDATIQELEHEVARELVDLFDSRRRVRVDNAVYTRIEPVWPELGTVSRTLISAPPKSLFLPSSGGNDDKG</sequence>
<protein>
    <submittedName>
        <fullName evidence="3">Uncharacterized protein</fullName>
    </submittedName>
</protein>
<proteinExistence type="predicted"/>
<dbReference type="RefSeq" id="WP_394482514.1">
    <property type="nucleotide sequence ID" value="NZ_JBIGHV010000008.1"/>
</dbReference>
<comment type="caution">
    <text evidence="3">The sequence shown here is derived from an EMBL/GenBank/DDBJ whole genome shotgun (WGS) entry which is preliminary data.</text>
</comment>
<reference evidence="3 4" key="1">
    <citation type="submission" date="2024-08" db="EMBL/GenBank/DDBJ databases">
        <authorList>
            <person name="Lu H."/>
        </authorList>
    </citation>
    <scope>NUCLEOTIDE SEQUENCE [LARGE SCALE GENOMIC DNA]</scope>
    <source>
        <strain evidence="3 4">LYH14W</strain>
    </source>
</reference>
<feature type="coiled-coil region" evidence="1">
    <location>
        <begin position="267"/>
        <end position="294"/>
    </location>
</feature>
<evidence type="ECO:0000313" key="3">
    <source>
        <dbReference type="EMBL" id="MFG6432561.1"/>
    </source>
</evidence>
<keyword evidence="1" id="KW-0175">Coiled coil</keyword>
<evidence type="ECO:0000256" key="2">
    <source>
        <dbReference type="SAM" id="Phobius"/>
    </source>
</evidence>
<dbReference type="EMBL" id="JBIGHV010000008">
    <property type="protein sequence ID" value="MFG6432561.1"/>
    <property type="molecule type" value="Genomic_DNA"/>
</dbReference>
<name>A0ABW7F7G0_9BURK</name>
<evidence type="ECO:0000313" key="4">
    <source>
        <dbReference type="Proteomes" id="UP001606210"/>
    </source>
</evidence>
<organism evidence="3 4">
    <name type="scientific">Pelomonas parva</name>
    <dbReference type="NCBI Taxonomy" id="3299032"/>
    <lineage>
        <taxon>Bacteria</taxon>
        <taxon>Pseudomonadati</taxon>
        <taxon>Pseudomonadota</taxon>
        <taxon>Betaproteobacteria</taxon>
        <taxon>Burkholderiales</taxon>
        <taxon>Sphaerotilaceae</taxon>
        <taxon>Roseateles</taxon>
    </lineage>
</organism>
<accession>A0ABW7F7G0</accession>
<keyword evidence="2" id="KW-0472">Membrane</keyword>
<keyword evidence="2" id="KW-1133">Transmembrane helix</keyword>
<feature type="transmembrane region" description="Helical" evidence="2">
    <location>
        <begin position="212"/>
        <end position="238"/>
    </location>
</feature>
<evidence type="ECO:0000256" key="1">
    <source>
        <dbReference type="SAM" id="Coils"/>
    </source>
</evidence>
<keyword evidence="2" id="KW-0812">Transmembrane</keyword>